<evidence type="ECO:0000313" key="1">
    <source>
        <dbReference type="EMBL" id="PPC74549.1"/>
    </source>
</evidence>
<dbReference type="Pfam" id="PF05114">
    <property type="entry name" value="MbnB_TglH_ChrH"/>
    <property type="match status" value="1"/>
</dbReference>
<dbReference type="OrthoDB" id="5289525at2"/>
<sequence>MTQLPIAVGVGLRGTHYRDFLADQAPAVPWLEAHSENYFGGGAALHTLMRIRERYPISLHGVGMGLASADGLDADHLRELQQLVATVQPAAVSEHLSWNRSGGQVINDLLPFPYTAEALELVARNVDQVQQALGCAIAVENLSSYVRFRQAAMSEAEFLAALVERTGCKILLDVNNIYVNQVNLGIDARQFMRTLPVGQVAEIHLAGFSTLEDCLVDSHSQPVCAEVWLLYAEALQRFGALPTLLEWDIDIPPLTVLMQEADKAQQILQQASAWQPMNREQKEHGDVL</sequence>
<dbReference type="InterPro" id="IPR036237">
    <property type="entry name" value="Xyl_isomerase-like_sf"/>
</dbReference>
<dbReference type="SUPFAM" id="SSF51658">
    <property type="entry name" value="Xylose isomerase-like"/>
    <property type="match status" value="1"/>
</dbReference>
<name>A0A2S5KJ62_9PROT</name>
<reference evidence="1 2" key="1">
    <citation type="submission" date="2018-02" db="EMBL/GenBank/DDBJ databases">
        <title>novel marine gammaproteobacteria from coastal saline agro ecosystem.</title>
        <authorList>
            <person name="Krishnan R."/>
            <person name="Ramesh Kumar N."/>
        </authorList>
    </citation>
    <scope>NUCLEOTIDE SEQUENCE [LARGE SCALE GENOMIC DNA]</scope>
    <source>
        <strain evidence="1 2">228</strain>
    </source>
</reference>
<dbReference type="NCBIfam" id="NF003818">
    <property type="entry name" value="PRK05409.1"/>
    <property type="match status" value="1"/>
</dbReference>
<protein>
    <submittedName>
        <fullName evidence="1">Uncharacterized protein</fullName>
    </submittedName>
</protein>
<comment type="caution">
    <text evidence="1">The sequence shown here is derived from an EMBL/GenBank/DDBJ whole genome shotgun (WGS) entry which is preliminary data.</text>
</comment>
<dbReference type="InterPro" id="IPR007801">
    <property type="entry name" value="MbnB/TglH/ChrH"/>
</dbReference>
<dbReference type="AlphaFoldDB" id="A0A2S5KJ62"/>
<dbReference type="Proteomes" id="UP000238196">
    <property type="component" value="Unassembled WGS sequence"/>
</dbReference>
<dbReference type="PANTHER" id="PTHR42194">
    <property type="entry name" value="UPF0276 PROTEIN HI_1600"/>
    <property type="match status" value="1"/>
</dbReference>
<dbReference type="PANTHER" id="PTHR42194:SF1">
    <property type="entry name" value="UPF0276 PROTEIN HI_1600"/>
    <property type="match status" value="1"/>
</dbReference>
<proteinExistence type="predicted"/>
<evidence type="ECO:0000313" key="2">
    <source>
        <dbReference type="Proteomes" id="UP000238196"/>
    </source>
</evidence>
<dbReference type="Gene3D" id="3.20.20.150">
    <property type="entry name" value="Divalent-metal-dependent TIM barrel enzymes"/>
    <property type="match status" value="1"/>
</dbReference>
<dbReference type="EMBL" id="PRLP01000143">
    <property type="protein sequence ID" value="PPC74549.1"/>
    <property type="molecule type" value="Genomic_DNA"/>
</dbReference>
<accession>A0A2S5KJ62</accession>
<organism evidence="1 2">
    <name type="scientific">Proteobacteria bacterium 228</name>
    <dbReference type="NCBI Taxonomy" id="2083153"/>
    <lineage>
        <taxon>Bacteria</taxon>
        <taxon>Pseudomonadati</taxon>
        <taxon>Pseudomonadota</taxon>
    </lineage>
</organism>
<gene>
    <name evidence="1" type="ORF">C4K68_24825</name>
</gene>